<evidence type="ECO:0000313" key="3">
    <source>
        <dbReference type="Proteomes" id="UP000076079"/>
    </source>
</evidence>
<feature type="transmembrane region" description="Helical" evidence="1">
    <location>
        <begin position="29"/>
        <end position="48"/>
    </location>
</feature>
<keyword evidence="1" id="KW-1133">Transmembrane helix</keyword>
<evidence type="ECO:0000256" key="1">
    <source>
        <dbReference type="SAM" id="Phobius"/>
    </source>
</evidence>
<keyword evidence="1" id="KW-0812">Transmembrane</keyword>
<dbReference type="EMBL" id="CP015136">
    <property type="protein sequence ID" value="AMY10229.1"/>
    <property type="molecule type" value="Genomic_DNA"/>
</dbReference>
<dbReference type="KEGG" id="abac:LuPra_03459"/>
<keyword evidence="1" id="KW-0472">Membrane</keyword>
<sequence>MLGLSTIACRRGLSPTAPPTRFRPWGRCFAWLAAALYVSLTPWPYYFWPWTTLRAEIAQRLEESAYDVPPPGQLPFPGQPGLRQITHPLFRVPIEISLNTFGPVGPNARTCFMFFGDGRIARIDVNDPRSFGDVFD</sequence>
<organism evidence="2 3">
    <name type="scientific">Luteitalea pratensis</name>
    <dbReference type="NCBI Taxonomy" id="1855912"/>
    <lineage>
        <taxon>Bacteria</taxon>
        <taxon>Pseudomonadati</taxon>
        <taxon>Acidobacteriota</taxon>
        <taxon>Vicinamibacteria</taxon>
        <taxon>Vicinamibacterales</taxon>
        <taxon>Vicinamibacteraceae</taxon>
        <taxon>Luteitalea</taxon>
    </lineage>
</organism>
<gene>
    <name evidence="2" type="ORF">LuPra_03459</name>
</gene>
<reference evidence="3" key="2">
    <citation type="submission" date="2016-04" db="EMBL/GenBank/DDBJ databases">
        <title>First Complete Genome Sequence of a Subdivision 6 Acidobacterium.</title>
        <authorList>
            <person name="Huang S."/>
            <person name="Vieira S."/>
            <person name="Bunk B."/>
            <person name="Riedel T."/>
            <person name="Sproeer C."/>
            <person name="Overmann J."/>
        </authorList>
    </citation>
    <scope>NUCLEOTIDE SEQUENCE [LARGE SCALE GENOMIC DNA]</scope>
    <source>
        <strain evidence="3">DSM 100886 HEG_-6_39</strain>
    </source>
</reference>
<accession>A0A143PR05</accession>
<evidence type="ECO:0000313" key="2">
    <source>
        <dbReference type="EMBL" id="AMY10229.1"/>
    </source>
</evidence>
<dbReference type="STRING" id="1855912.LuPra_03459"/>
<dbReference type="Proteomes" id="UP000076079">
    <property type="component" value="Chromosome"/>
</dbReference>
<name>A0A143PR05_LUTPR</name>
<keyword evidence="3" id="KW-1185">Reference proteome</keyword>
<dbReference type="AlphaFoldDB" id="A0A143PR05"/>
<proteinExistence type="predicted"/>
<reference evidence="2 3" key="1">
    <citation type="journal article" date="2016" name="Genome Announc.">
        <title>First Complete Genome Sequence of a Subdivision 6 Acidobacterium Strain.</title>
        <authorList>
            <person name="Huang S."/>
            <person name="Vieira S."/>
            <person name="Bunk B."/>
            <person name="Riedel T."/>
            <person name="Sproer C."/>
            <person name="Overmann J."/>
        </authorList>
    </citation>
    <scope>NUCLEOTIDE SEQUENCE [LARGE SCALE GENOMIC DNA]</scope>
    <source>
        <strain evidence="3">DSM 100886 HEG_-6_39</strain>
    </source>
</reference>
<protein>
    <submittedName>
        <fullName evidence="2">Uncharacterized protein</fullName>
    </submittedName>
</protein>